<dbReference type="InParanoid" id="G0MST0"/>
<feature type="compositionally biased region" description="Polar residues" evidence="1">
    <location>
        <begin position="1"/>
        <end position="11"/>
    </location>
</feature>
<dbReference type="OrthoDB" id="10505815at2759"/>
<dbReference type="AlphaFoldDB" id="G0MST0"/>
<evidence type="ECO:0000313" key="3">
    <source>
        <dbReference type="Proteomes" id="UP000008068"/>
    </source>
</evidence>
<protein>
    <submittedName>
        <fullName evidence="2">Uncharacterized protein</fullName>
    </submittedName>
</protein>
<keyword evidence="3" id="KW-1185">Reference proteome</keyword>
<dbReference type="HOGENOM" id="CLU_2724467_0_0_1"/>
<feature type="region of interest" description="Disordered" evidence="1">
    <location>
        <begin position="1"/>
        <end position="42"/>
    </location>
</feature>
<reference evidence="3" key="1">
    <citation type="submission" date="2011-07" db="EMBL/GenBank/DDBJ databases">
        <authorList>
            <consortium name="Caenorhabditis brenneri Sequencing and Analysis Consortium"/>
            <person name="Wilson R.K."/>
        </authorList>
    </citation>
    <scope>NUCLEOTIDE SEQUENCE [LARGE SCALE GENOMIC DNA]</scope>
    <source>
        <strain evidence="3">PB2801</strain>
    </source>
</reference>
<name>G0MST0_CAEBE</name>
<evidence type="ECO:0000313" key="2">
    <source>
        <dbReference type="EMBL" id="EGT43230.1"/>
    </source>
</evidence>
<organism evidence="3">
    <name type="scientific">Caenorhabditis brenneri</name>
    <name type="common">Nematode worm</name>
    <dbReference type="NCBI Taxonomy" id="135651"/>
    <lineage>
        <taxon>Eukaryota</taxon>
        <taxon>Metazoa</taxon>
        <taxon>Ecdysozoa</taxon>
        <taxon>Nematoda</taxon>
        <taxon>Chromadorea</taxon>
        <taxon>Rhabditida</taxon>
        <taxon>Rhabditina</taxon>
        <taxon>Rhabditomorpha</taxon>
        <taxon>Rhabditoidea</taxon>
        <taxon>Rhabditidae</taxon>
        <taxon>Peloderinae</taxon>
        <taxon>Caenorhabditis</taxon>
    </lineage>
</organism>
<dbReference type="EMBL" id="GL379810">
    <property type="protein sequence ID" value="EGT43230.1"/>
    <property type="molecule type" value="Genomic_DNA"/>
</dbReference>
<feature type="compositionally biased region" description="Basic and acidic residues" evidence="1">
    <location>
        <begin position="12"/>
        <end position="34"/>
    </location>
</feature>
<dbReference type="Proteomes" id="UP000008068">
    <property type="component" value="Unassembled WGS sequence"/>
</dbReference>
<gene>
    <name evidence="2" type="ORF">CAEBREN_22357</name>
</gene>
<evidence type="ECO:0000256" key="1">
    <source>
        <dbReference type="SAM" id="MobiDB-lite"/>
    </source>
</evidence>
<sequence length="72" mass="8093">MSEQASAQNSTTHEERNINKDESQIEAKHREEKANVPSMTTHNLPALSHVQFDDFRGCDLGIPLKPPPRPSK</sequence>
<accession>G0MST0</accession>
<proteinExistence type="predicted"/>